<keyword evidence="2" id="KW-1185">Reference proteome</keyword>
<reference evidence="1 2" key="1">
    <citation type="submission" date="2021-06" db="EMBL/GenBank/DDBJ databases">
        <title>Caerostris extrusa draft genome.</title>
        <authorList>
            <person name="Kono N."/>
            <person name="Arakawa K."/>
        </authorList>
    </citation>
    <scope>NUCLEOTIDE SEQUENCE [LARGE SCALE GENOMIC DNA]</scope>
</reference>
<protein>
    <submittedName>
        <fullName evidence="1">Uncharacterized protein</fullName>
    </submittedName>
</protein>
<proteinExistence type="predicted"/>
<evidence type="ECO:0000313" key="1">
    <source>
        <dbReference type="EMBL" id="GIY98623.1"/>
    </source>
</evidence>
<evidence type="ECO:0000313" key="2">
    <source>
        <dbReference type="Proteomes" id="UP001054945"/>
    </source>
</evidence>
<dbReference type="AlphaFoldDB" id="A0AAV4XVL7"/>
<comment type="caution">
    <text evidence="1">The sequence shown here is derived from an EMBL/GenBank/DDBJ whole genome shotgun (WGS) entry which is preliminary data.</text>
</comment>
<accession>A0AAV4XVL7</accession>
<name>A0AAV4XVL7_CAEEX</name>
<dbReference type="EMBL" id="BPLR01000941">
    <property type="protein sequence ID" value="GIY98623.1"/>
    <property type="molecule type" value="Genomic_DNA"/>
</dbReference>
<organism evidence="1 2">
    <name type="scientific">Caerostris extrusa</name>
    <name type="common">Bark spider</name>
    <name type="synonym">Caerostris bankana</name>
    <dbReference type="NCBI Taxonomy" id="172846"/>
    <lineage>
        <taxon>Eukaryota</taxon>
        <taxon>Metazoa</taxon>
        <taxon>Ecdysozoa</taxon>
        <taxon>Arthropoda</taxon>
        <taxon>Chelicerata</taxon>
        <taxon>Arachnida</taxon>
        <taxon>Araneae</taxon>
        <taxon>Araneomorphae</taxon>
        <taxon>Entelegynae</taxon>
        <taxon>Araneoidea</taxon>
        <taxon>Araneidae</taxon>
        <taxon>Caerostris</taxon>
    </lineage>
</organism>
<sequence length="100" mass="11241">MIPLPGLEAFERNALNADRGWKGKHSLLYLCLRKRNRRDVCPAPPPVGMTPFPIPPSDDPPVILTITEGRRIPFPGLRHLSAKCPSEEVGKESILCLRRY</sequence>
<gene>
    <name evidence="1" type="ORF">CEXT_466041</name>
</gene>
<dbReference type="Proteomes" id="UP001054945">
    <property type="component" value="Unassembled WGS sequence"/>
</dbReference>